<evidence type="ECO:0000313" key="2">
    <source>
        <dbReference type="Proteomes" id="UP000814128"/>
    </source>
</evidence>
<accession>A0ACB8QSU5</accession>
<keyword evidence="2" id="KW-1185">Reference proteome</keyword>
<keyword evidence="1" id="KW-0808">Transferase</keyword>
<evidence type="ECO:0000313" key="1">
    <source>
        <dbReference type="EMBL" id="KAI0034758.1"/>
    </source>
</evidence>
<comment type="caution">
    <text evidence="1">The sequence shown here is derived from an EMBL/GenBank/DDBJ whole genome shotgun (WGS) entry which is preliminary data.</text>
</comment>
<reference evidence="1" key="1">
    <citation type="submission" date="2021-02" db="EMBL/GenBank/DDBJ databases">
        <authorList>
            <consortium name="DOE Joint Genome Institute"/>
            <person name="Ahrendt S."/>
            <person name="Looney B.P."/>
            <person name="Miyauchi S."/>
            <person name="Morin E."/>
            <person name="Drula E."/>
            <person name="Courty P.E."/>
            <person name="Chicoki N."/>
            <person name="Fauchery L."/>
            <person name="Kohler A."/>
            <person name="Kuo A."/>
            <person name="Labutti K."/>
            <person name="Pangilinan J."/>
            <person name="Lipzen A."/>
            <person name="Riley R."/>
            <person name="Andreopoulos W."/>
            <person name="He G."/>
            <person name="Johnson J."/>
            <person name="Barry K.W."/>
            <person name="Grigoriev I.V."/>
            <person name="Nagy L."/>
            <person name="Hibbett D."/>
            <person name="Henrissat B."/>
            <person name="Matheny P.B."/>
            <person name="Labbe J."/>
            <person name="Martin F."/>
        </authorList>
    </citation>
    <scope>NUCLEOTIDE SEQUENCE</scope>
    <source>
        <strain evidence="1">EC-137</strain>
    </source>
</reference>
<proteinExistence type="predicted"/>
<dbReference type="EMBL" id="MU273495">
    <property type="protein sequence ID" value="KAI0034758.1"/>
    <property type="molecule type" value="Genomic_DNA"/>
</dbReference>
<protein>
    <submittedName>
        <fullName evidence="1">Pyridoxal phosphate-dependent transferase</fullName>
    </submittedName>
</protein>
<organism evidence="1 2">
    <name type="scientific">Vararia minispora EC-137</name>
    <dbReference type="NCBI Taxonomy" id="1314806"/>
    <lineage>
        <taxon>Eukaryota</taxon>
        <taxon>Fungi</taxon>
        <taxon>Dikarya</taxon>
        <taxon>Basidiomycota</taxon>
        <taxon>Agaricomycotina</taxon>
        <taxon>Agaricomycetes</taxon>
        <taxon>Russulales</taxon>
        <taxon>Lachnocladiaceae</taxon>
        <taxon>Vararia</taxon>
    </lineage>
</organism>
<dbReference type="Proteomes" id="UP000814128">
    <property type="component" value="Unassembled WGS sequence"/>
</dbReference>
<sequence length="462" mass="50714">MPVVTAVVSNADGLGSVPITNGTAKPKTEVKQLPVEYYADFLSDAAKARRPGPIRGLLPLEKTPGLISLLAGKPNSAMFPFTSLQFGARDPHSLKEYTLSLDQNVLDEGLQYAGTAGVPALIDWLTDLQEIEHHRNRSEGWRVSVTSGSQDAIYKAVQAIINSGDSLLVEKPVYAGVIPMFESLRSEMTEVETDDHGIQSSSLRQILENWPASKPKPKALYTVPYGCNPTGMTATLERRLEVLELARQHNFIILEDDPYYYLYYGDKPRVPSYFTLEAQTGTVGHVLRFDSFSKILSSGIRVGFATGPIPLLNAMDLHTASANLQAASFSQAIVVTLLKSWGYEGLKKHTENVSAFYRAKRDVFQAAFEKHLTGLAEVTPPEAGMFYWFKILLPEGDSGDSVELIREKAFQGGVLALPGTVFFPSGAKTPYVRASFSLLDEADVDEALRRLRVVILEARGGR</sequence>
<gene>
    <name evidence="1" type="ORF">K488DRAFT_77061</name>
</gene>
<name>A0ACB8QSU5_9AGAM</name>
<reference evidence="1" key="2">
    <citation type="journal article" date="2022" name="New Phytol.">
        <title>Evolutionary transition to the ectomycorrhizal habit in the genomes of a hyperdiverse lineage of mushroom-forming fungi.</title>
        <authorList>
            <person name="Looney B."/>
            <person name="Miyauchi S."/>
            <person name="Morin E."/>
            <person name="Drula E."/>
            <person name="Courty P.E."/>
            <person name="Kohler A."/>
            <person name="Kuo A."/>
            <person name="LaButti K."/>
            <person name="Pangilinan J."/>
            <person name="Lipzen A."/>
            <person name="Riley R."/>
            <person name="Andreopoulos W."/>
            <person name="He G."/>
            <person name="Johnson J."/>
            <person name="Nolan M."/>
            <person name="Tritt A."/>
            <person name="Barry K.W."/>
            <person name="Grigoriev I.V."/>
            <person name="Nagy L.G."/>
            <person name="Hibbett D."/>
            <person name="Henrissat B."/>
            <person name="Matheny P.B."/>
            <person name="Labbe J."/>
            <person name="Martin F.M."/>
        </authorList>
    </citation>
    <scope>NUCLEOTIDE SEQUENCE</scope>
    <source>
        <strain evidence="1">EC-137</strain>
    </source>
</reference>